<dbReference type="PROSITE" id="PS50887">
    <property type="entry name" value="GGDEF"/>
    <property type="match status" value="1"/>
</dbReference>
<evidence type="ECO:0000256" key="3">
    <source>
        <dbReference type="ARBA" id="ARBA00022553"/>
    </source>
</evidence>
<feature type="transmembrane region" description="Helical" evidence="12">
    <location>
        <begin position="6"/>
        <end position="29"/>
    </location>
</feature>
<sequence length="639" mass="73349">MKKHLLLRTNLIICTLLLSGFVIVSLIGYHSNTGAMKKSLEHVSTLTAESIYYQINSFFSRPLNVSLTMSNDSLLKLLLTREGDHLGDRKYLAQLQNYLHAYQKQYGYDSVFLISTRTHRYYHFNGLDRVLTPDNRENTWYYNFLKDKADYYLNVDNDEAAGDEITVFVNCKIKDSDGAIMGVVGVGMRVRNLQELLRSYDRQYGLNAMLVDEEGTIQISSEETGDNRASLFDSPHYAASRGSVLGEKNKQQIFWTRDGSNEIFVAARYIPELKWHLLVEKDAGQIHRRFVRQFLLGFVVTMLITGLILYIINWLIIRYNKKILELTVSQELEYQNLLREATEGLYENVFELNITKDCANGDSTRRYFESLGRDGDVSYSAALKIIAQNQIKEEFAQGYLAAFTPENVINAYQSGRSELFYDFMITDGGESWRWMRIRAKIFYWDSDKSVHMIAYRQDITAEKEREAGMLKMAQNDPLTGILNKSATKAHICKILEETDPAAAHALLMIDVDHFKQINDSYGHAVGDGVLREIAAKLRFHFREDDVCGRIGGDEFMVFLKDISGEEWLNDKLERLVTYLHNDITIDGRAYKVSSSIGAALYPEAGSDFDSLYRNADAALYLSKEHGRDRFTIYHLPREE</sequence>
<dbReference type="CDD" id="cd01949">
    <property type="entry name" value="GGDEF"/>
    <property type="match status" value="1"/>
</dbReference>
<evidence type="ECO:0000256" key="12">
    <source>
        <dbReference type="SAM" id="Phobius"/>
    </source>
</evidence>
<dbReference type="GO" id="GO:0052621">
    <property type="term" value="F:diguanylate cyclase activity"/>
    <property type="evidence" value="ECO:0007669"/>
    <property type="project" value="UniProtKB-EC"/>
</dbReference>
<comment type="caution">
    <text evidence="14">The sequence shown here is derived from an EMBL/GenBank/DDBJ whole genome shotgun (WGS) entry which is preliminary data.</text>
</comment>
<dbReference type="SMART" id="SM00267">
    <property type="entry name" value="GGDEF"/>
    <property type="match status" value="1"/>
</dbReference>
<dbReference type="SUPFAM" id="SSF55785">
    <property type="entry name" value="PYP-like sensor domain (PAS domain)"/>
    <property type="match status" value="1"/>
</dbReference>
<dbReference type="InterPro" id="IPR052163">
    <property type="entry name" value="DGC-Regulatory_Protein"/>
</dbReference>
<dbReference type="InterPro" id="IPR029151">
    <property type="entry name" value="Sensor-like_sf"/>
</dbReference>
<keyword evidence="6" id="KW-0547">Nucleotide-binding</keyword>
<dbReference type="EC" id="2.7.7.65" evidence="14"/>
<dbReference type="InterPro" id="IPR029787">
    <property type="entry name" value="Nucleotide_cyclase"/>
</dbReference>
<dbReference type="GO" id="GO:0016301">
    <property type="term" value="F:kinase activity"/>
    <property type="evidence" value="ECO:0007669"/>
    <property type="project" value="UniProtKB-KW"/>
</dbReference>
<evidence type="ECO:0000256" key="8">
    <source>
        <dbReference type="ARBA" id="ARBA00022840"/>
    </source>
</evidence>
<dbReference type="NCBIfam" id="TIGR00254">
    <property type="entry name" value="GGDEF"/>
    <property type="match status" value="1"/>
</dbReference>
<dbReference type="SMART" id="SM00086">
    <property type="entry name" value="PAC"/>
    <property type="match status" value="1"/>
</dbReference>
<keyword evidence="3" id="KW-0597">Phosphoprotein</keyword>
<keyword evidence="9 12" id="KW-1133">Transmembrane helix</keyword>
<evidence type="ECO:0000259" key="13">
    <source>
        <dbReference type="PROSITE" id="PS50887"/>
    </source>
</evidence>
<keyword evidence="2" id="KW-1003">Cell membrane</keyword>
<feature type="domain" description="GGDEF" evidence="13">
    <location>
        <begin position="502"/>
        <end position="635"/>
    </location>
</feature>
<protein>
    <submittedName>
        <fullName evidence="14">Diguanylate cyclase</fullName>
        <ecNumber evidence="14">2.7.7.65</ecNumber>
    </submittedName>
</protein>
<evidence type="ECO:0000256" key="6">
    <source>
        <dbReference type="ARBA" id="ARBA00022741"/>
    </source>
</evidence>
<reference evidence="14 15" key="1">
    <citation type="submission" date="2022-06" db="EMBL/GenBank/DDBJ databases">
        <title>Isolation of gut microbiota from human fecal samples.</title>
        <authorList>
            <person name="Pamer E.G."/>
            <person name="Barat B."/>
            <person name="Waligurski E."/>
            <person name="Medina S."/>
            <person name="Paddock L."/>
            <person name="Mostad J."/>
        </authorList>
    </citation>
    <scope>NUCLEOTIDE SEQUENCE [LARGE SCALE GENOMIC DNA]</scope>
    <source>
        <strain evidence="14 15">DFI.9.90</strain>
    </source>
</reference>
<dbReference type="GO" id="GO:0005886">
    <property type="term" value="C:plasma membrane"/>
    <property type="evidence" value="ECO:0007669"/>
    <property type="project" value="UniProtKB-SubCell"/>
</dbReference>
<dbReference type="RefSeq" id="WP_039917083.1">
    <property type="nucleotide sequence ID" value="NZ_DBEWVB010000001.1"/>
</dbReference>
<dbReference type="FunFam" id="3.30.70.270:FF:000001">
    <property type="entry name" value="Diguanylate cyclase domain protein"/>
    <property type="match status" value="1"/>
</dbReference>
<dbReference type="PANTHER" id="PTHR46663:SF2">
    <property type="entry name" value="GGDEF DOMAIN-CONTAINING PROTEIN"/>
    <property type="match status" value="1"/>
</dbReference>
<keyword evidence="5 12" id="KW-0812">Transmembrane</keyword>
<keyword evidence="8" id="KW-0067">ATP-binding</keyword>
<comment type="subcellular location">
    <subcellularLocation>
        <location evidence="1">Cell membrane</location>
        <topology evidence="1">Multi-pass membrane protein</topology>
    </subcellularLocation>
</comment>
<evidence type="ECO:0000256" key="10">
    <source>
        <dbReference type="ARBA" id="ARBA00023012"/>
    </source>
</evidence>
<dbReference type="InterPro" id="IPR033479">
    <property type="entry name" value="dCache_1"/>
</dbReference>
<name>A0AAW5JYY9_9BACT</name>
<evidence type="ECO:0000313" key="14">
    <source>
        <dbReference type="EMBL" id="MCQ4813770.1"/>
    </source>
</evidence>
<keyword evidence="10" id="KW-0902">Two-component regulatory system</keyword>
<dbReference type="InterPro" id="IPR000160">
    <property type="entry name" value="GGDEF_dom"/>
</dbReference>
<proteinExistence type="predicted"/>
<dbReference type="Pfam" id="PF02743">
    <property type="entry name" value="dCache_1"/>
    <property type="match status" value="1"/>
</dbReference>
<dbReference type="SUPFAM" id="SSF103190">
    <property type="entry name" value="Sensory domain-like"/>
    <property type="match status" value="1"/>
</dbReference>
<dbReference type="Pfam" id="PF00990">
    <property type="entry name" value="GGDEF"/>
    <property type="match status" value="1"/>
</dbReference>
<accession>A0AAW5JYY9</accession>
<dbReference type="InterPro" id="IPR001610">
    <property type="entry name" value="PAC"/>
</dbReference>
<keyword evidence="14" id="KW-0548">Nucleotidyltransferase</keyword>
<keyword evidence="11 12" id="KW-0472">Membrane</keyword>
<evidence type="ECO:0000256" key="4">
    <source>
        <dbReference type="ARBA" id="ARBA00022679"/>
    </source>
</evidence>
<dbReference type="PANTHER" id="PTHR46663">
    <property type="entry name" value="DIGUANYLATE CYCLASE DGCT-RELATED"/>
    <property type="match status" value="1"/>
</dbReference>
<evidence type="ECO:0000256" key="1">
    <source>
        <dbReference type="ARBA" id="ARBA00004651"/>
    </source>
</evidence>
<dbReference type="InterPro" id="IPR035965">
    <property type="entry name" value="PAS-like_dom_sf"/>
</dbReference>
<dbReference type="GO" id="GO:0000160">
    <property type="term" value="P:phosphorelay signal transduction system"/>
    <property type="evidence" value="ECO:0007669"/>
    <property type="project" value="UniProtKB-KW"/>
</dbReference>
<keyword evidence="15" id="KW-1185">Reference proteome</keyword>
<dbReference type="Gene3D" id="3.30.450.20">
    <property type="entry name" value="PAS domain"/>
    <property type="match status" value="2"/>
</dbReference>
<dbReference type="GO" id="GO:0005524">
    <property type="term" value="F:ATP binding"/>
    <property type="evidence" value="ECO:0007669"/>
    <property type="project" value="UniProtKB-KW"/>
</dbReference>
<dbReference type="Proteomes" id="UP001205919">
    <property type="component" value="Unassembled WGS sequence"/>
</dbReference>
<keyword evidence="4 14" id="KW-0808">Transferase</keyword>
<evidence type="ECO:0000313" key="15">
    <source>
        <dbReference type="Proteomes" id="UP001205919"/>
    </source>
</evidence>
<evidence type="ECO:0000256" key="11">
    <source>
        <dbReference type="ARBA" id="ARBA00023136"/>
    </source>
</evidence>
<evidence type="ECO:0000256" key="5">
    <source>
        <dbReference type="ARBA" id="ARBA00022692"/>
    </source>
</evidence>
<feature type="transmembrane region" description="Helical" evidence="12">
    <location>
        <begin position="294"/>
        <end position="317"/>
    </location>
</feature>
<gene>
    <name evidence="14" type="ORF">NE630_04925</name>
</gene>
<evidence type="ECO:0000256" key="7">
    <source>
        <dbReference type="ARBA" id="ARBA00022777"/>
    </source>
</evidence>
<keyword evidence="7" id="KW-0418">Kinase</keyword>
<dbReference type="Gene3D" id="3.30.70.270">
    <property type="match status" value="1"/>
</dbReference>
<dbReference type="InterPro" id="IPR043128">
    <property type="entry name" value="Rev_trsase/Diguanyl_cyclase"/>
</dbReference>
<organism evidence="14 15">
    <name type="scientific">Cloacibacillus evryensis</name>
    <dbReference type="NCBI Taxonomy" id="508460"/>
    <lineage>
        <taxon>Bacteria</taxon>
        <taxon>Thermotogati</taxon>
        <taxon>Synergistota</taxon>
        <taxon>Synergistia</taxon>
        <taxon>Synergistales</taxon>
        <taxon>Synergistaceae</taxon>
        <taxon>Cloacibacillus</taxon>
    </lineage>
</organism>
<evidence type="ECO:0000256" key="9">
    <source>
        <dbReference type="ARBA" id="ARBA00022989"/>
    </source>
</evidence>
<dbReference type="SUPFAM" id="SSF55073">
    <property type="entry name" value="Nucleotide cyclase"/>
    <property type="match status" value="1"/>
</dbReference>
<dbReference type="AlphaFoldDB" id="A0AAW5JYY9"/>
<dbReference type="EMBL" id="JANFYT010000008">
    <property type="protein sequence ID" value="MCQ4813770.1"/>
    <property type="molecule type" value="Genomic_DNA"/>
</dbReference>
<evidence type="ECO:0000256" key="2">
    <source>
        <dbReference type="ARBA" id="ARBA00022475"/>
    </source>
</evidence>